<keyword evidence="6 8" id="KW-1133">Transmembrane helix</keyword>
<gene>
    <name evidence="9" type="ORF">SAMN06295916_0702</name>
</gene>
<dbReference type="PANTHER" id="PTHR30472:SF25">
    <property type="entry name" value="ABC TRANSPORTER PERMEASE PROTEIN MJ0876-RELATED"/>
    <property type="match status" value="1"/>
</dbReference>
<feature type="transmembrane region" description="Helical" evidence="8">
    <location>
        <begin position="230"/>
        <end position="256"/>
    </location>
</feature>
<dbReference type="SUPFAM" id="SSF81345">
    <property type="entry name" value="ABC transporter involved in vitamin B12 uptake, BtuC"/>
    <property type="match status" value="1"/>
</dbReference>
<feature type="transmembrane region" description="Helical" evidence="8">
    <location>
        <begin position="271"/>
        <end position="290"/>
    </location>
</feature>
<keyword evidence="4" id="KW-1003">Cell membrane</keyword>
<dbReference type="EMBL" id="FYEX01000001">
    <property type="protein sequence ID" value="SNC62563.1"/>
    <property type="molecule type" value="Genomic_DNA"/>
</dbReference>
<proteinExistence type="inferred from homology"/>
<name>A0A212T932_9BURK</name>
<organism evidence="9 10">
    <name type="scientific">Polynucleobacter victoriensis</name>
    <dbReference type="NCBI Taxonomy" id="2049319"/>
    <lineage>
        <taxon>Bacteria</taxon>
        <taxon>Pseudomonadati</taxon>
        <taxon>Pseudomonadota</taxon>
        <taxon>Betaproteobacteria</taxon>
        <taxon>Burkholderiales</taxon>
        <taxon>Burkholderiaceae</taxon>
        <taxon>Polynucleobacter</taxon>
    </lineage>
</organism>
<evidence type="ECO:0000256" key="4">
    <source>
        <dbReference type="ARBA" id="ARBA00022475"/>
    </source>
</evidence>
<evidence type="ECO:0000256" key="5">
    <source>
        <dbReference type="ARBA" id="ARBA00022692"/>
    </source>
</evidence>
<evidence type="ECO:0000256" key="1">
    <source>
        <dbReference type="ARBA" id="ARBA00004651"/>
    </source>
</evidence>
<dbReference type="AlphaFoldDB" id="A0A212T932"/>
<evidence type="ECO:0000256" key="8">
    <source>
        <dbReference type="SAM" id="Phobius"/>
    </source>
</evidence>
<feature type="transmembrane region" description="Helical" evidence="8">
    <location>
        <begin position="302"/>
        <end position="318"/>
    </location>
</feature>
<feature type="transmembrane region" description="Helical" evidence="8">
    <location>
        <begin position="184"/>
        <end position="205"/>
    </location>
</feature>
<dbReference type="GO" id="GO:0005886">
    <property type="term" value="C:plasma membrane"/>
    <property type="evidence" value="ECO:0007669"/>
    <property type="project" value="UniProtKB-SubCell"/>
</dbReference>
<comment type="subcellular location">
    <subcellularLocation>
        <location evidence="1">Cell membrane</location>
        <topology evidence="1">Multi-pass membrane protein</topology>
    </subcellularLocation>
</comment>
<sequence>MLVVITSVLIGPVEISWLDIYALLDGRIESSRSLDVLIDIRLPRVLAAMAIGASLGLCGSLTQALFRNPLADPALLGITSGAALAIAVMMIFAPSSNYLIESGEFIQYWLYPVVAFFGSALMCQILLLLSKVMSLVSISSLLLCGLALNALASAMIGLCIYLANDQQLRSFTFWTLGSLSGVNWASFWILIVGLLVGLGVVIRLASQLNALAMGDAVAQHIGVNLPRIKVVTILCIALLCGLCVATSGVIGFISLIAPQIVRVLFGADHRIVLPISMLMGALLLVIADTLAKNLAAPTEMPVGIFTALIGAPYFLYLLNKKNH</sequence>
<keyword evidence="3" id="KW-0813">Transport</keyword>
<dbReference type="GO" id="GO:0033214">
    <property type="term" value="P:siderophore-iron import into cell"/>
    <property type="evidence" value="ECO:0007669"/>
    <property type="project" value="TreeGrafter"/>
</dbReference>
<feature type="transmembrane region" description="Helical" evidence="8">
    <location>
        <begin position="141"/>
        <end position="164"/>
    </location>
</feature>
<dbReference type="InterPro" id="IPR037294">
    <property type="entry name" value="ABC_BtuC-like"/>
</dbReference>
<evidence type="ECO:0000256" key="7">
    <source>
        <dbReference type="ARBA" id="ARBA00023136"/>
    </source>
</evidence>
<keyword evidence="5 8" id="KW-0812">Transmembrane</keyword>
<dbReference type="PANTHER" id="PTHR30472">
    <property type="entry name" value="FERRIC ENTEROBACTIN TRANSPORT SYSTEM PERMEASE PROTEIN"/>
    <property type="match status" value="1"/>
</dbReference>
<dbReference type="Gene3D" id="1.10.3470.10">
    <property type="entry name" value="ABC transporter involved in vitamin B12 uptake, BtuC"/>
    <property type="match status" value="1"/>
</dbReference>
<dbReference type="Proteomes" id="UP000197215">
    <property type="component" value="Unassembled WGS sequence"/>
</dbReference>
<evidence type="ECO:0000313" key="10">
    <source>
        <dbReference type="Proteomes" id="UP000197215"/>
    </source>
</evidence>
<feature type="transmembrane region" description="Helical" evidence="8">
    <location>
        <begin position="74"/>
        <end position="93"/>
    </location>
</feature>
<dbReference type="CDD" id="cd06550">
    <property type="entry name" value="TM_ABC_iron-siderophores_like"/>
    <property type="match status" value="1"/>
</dbReference>
<dbReference type="FunFam" id="1.10.3470.10:FF:000001">
    <property type="entry name" value="Vitamin B12 ABC transporter permease BtuC"/>
    <property type="match status" value="1"/>
</dbReference>
<evidence type="ECO:0000256" key="6">
    <source>
        <dbReference type="ARBA" id="ARBA00022989"/>
    </source>
</evidence>
<dbReference type="InterPro" id="IPR000522">
    <property type="entry name" value="ABC_transptr_permease_BtuC"/>
</dbReference>
<dbReference type="Pfam" id="PF01032">
    <property type="entry name" value="FecCD"/>
    <property type="match status" value="1"/>
</dbReference>
<evidence type="ECO:0000313" key="9">
    <source>
        <dbReference type="EMBL" id="SNC62563.1"/>
    </source>
</evidence>
<feature type="transmembrane region" description="Helical" evidence="8">
    <location>
        <begin position="108"/>
        <end position="129"/>
    </location>
</feature>
<protein>
    <submittedName>
        <fullName evidence="9">Iron complex transport system permease protein</fullName>
    </submittedName>
</protein>
<reference evidence="9 10" key="1">
    <citation type="submission" date="2017-06" db="EMBL/GenBank/DDBJ databases">
        <authorList>
            <person name="Kim H.J."/>
            <person name="Triplett B.A."/>
        </authorList>
    </citation>
    <scope>NUCLEOTIDE SEQUENCE [LARGE SCALE GENOMIC DNA]</scope>
    <source>
        <strain evidence="9 10">MWH-VicM1</strain>
    </source>
</reference>
<accession>A0A212T932</accession>
<comment type="similarity">
    <text evidence="2">Belongs to the binding-protein-dependent transport system permease family. FecCD subfamily.</text>
</comment>
<evidence type="ECO:0000256" key="3">
    <source>
        <dbReference type="ARBA" id="ARBA00022448"/>
    </source>
</evidence>
<dbReference type="GO" id="GO:0022857">
    <property type="term" value="F:transmembrane transporter activity"/>
    <property type="evidence" value="ECO:0007669"/>
    <property type="project" value="InterPro"/>
</dbReference>
<feature type="transmembrane region" description="Helical" evidence="8">
    <location>
        <begin position="42"/>
        <end position="62"/>
    </location>
</feature>
<keyword evidence="10" id="KW-1185">Reference proteome</keyword>
<evidence type="ECO:0000256" key="2">
    <source>
        <dbReference type="ARBA" id="ARBA00007935"/>
    </source>
</evidence>
<keyword evidence="7 8" id="KW-0472">Membrane</keyword>